<dbReference type="Gene3D" id="2.40.30.30">
    <property type="entry name" value="Riboflavin kinase-like"/>
    <property type="match status" value="1"/>
</dbReference>
<dbReference type="SUPFAM" id="SSF82114">
    <property type="entry name" value="Riboflavin kinase-like"/>
    <property type="match status" value="1"/>
</dbReference>
<name>A0ABP0KH09_9DINO</name>
<evidence type="ECO:0000256" key="3">
    <source>
        <dbReference type="ARBA" id="ARBA00022630"/>
    </source>
</evidence>
<evidence type="ECO:0000256" key="2">
    <source>
        <dbReference type="ARBA" id="ARBA00012105"/>
    </source>
</evidence>
<dbReference type="Pfam" id="PF01687">
    <property type="entry name" value="Flavokinase"/>
    <property type="match status" value="1"/>
</dbReference>
<proteinExistence type="predicted"/>
<keyword evidence="4" id="KW-0288">FMN</keyword>
<dbReference type="EC" id="2.7.1.26" evidence="2"/>
<dbReference type="EMBL" id="CAXAMM010011114">
    <property type="protein sequence ID" value="CAK9025327.1"/>
    <property type="molecule type" value="Genomic_DNA"/>
</dbReference>
<comment type="pathway">
    <text evidence="1">Cofactor biosynthesis; FMN biosynthesis; FMN from riboflavin (ATP route): step 1/1.</text>
</comment>
<dbReference type="InterPro" id="IPR023468">
    <property type="entry name" value="Riboflavin_kinase"/>
</dbReference>
<dbReference type="GO" id="GO:0016301">
    <property type="term" value="F:kinase activity"/>
    <property type="evidence" value="ECO:0007669"/>
    <property type="project" value="UniProtKB-KW"/>
</dbReference>
<keyword evidence="7" id="KW-0067">ATP-binding</keyword>
<protein>
    <recommendedName>
        <fullName evidence="2">riboflavin kinase</fullName>
        <ecNumber evidence="2">2.7.1.26</ecNumber>
    </recommendedName>
</protein>
<keyword evidence="10" id="KW-1185">Reference proteome</keyword>
<evidence type="ECO:0000313" key="9">
    <source>
        <dbReference type="EMBL" id="CAK9025327.1"/>
    </source>
</evidence>
<evidence type="ECO:0000256" key="7">
    <source>
        <dbReference type="ARBA" id="ARBA00022840"/>
    </source>
</evidence>
<keyword evidence="5" id="KW-0808">Transferase</keyword>
<gene>
    <name evidence="9" type="ORF">SCF082_LOCUS17037</name>
</gene>
<dbReference type="Proteomes" id="UP001642464">
    <property type="component" value="Unassembled WGS sequence"/>
</dbReference>
<comment type="caution">
    <text evidence="9">The sequence shown here is derived from an EMBL/GenBank/DDBJ whole genome shotgun (WGS) entry which is preliminary data.</text>
</comment>
<dbReference type="PANTHER" id="PTHR22749:SF6">
    <property type="entry name" value="RIBOFLAVIN KINASE"/>
    <property type="match status" value="1"/>
</dbReference>
<keyword evidence="3" id="KW-0285">Flavoprotein</keyword>
<reference evidence="9 10" key="1">
    <citation type="submission" date="2024-02" db="EMBL/GenBank/DDBJ databases">
        <authorList>
            <person name="Chen Y."/>
            <person name="Shah S."/>
            <person name="Dougan E. K."/>
            <person name="Thang M."/>
            <person name="Chan C."/>
        </authorList>
    </citation>
    <scope>NUCLEOTIDE SEQUENCE [LARGE SCALE GENOMIC DNA]</scope>
</reference>
<keyword evidence="6" id="KW-0547">Nucleotide-binding</keyword>
<accession>A0ABP0KH09</accession>
<evidence type="ECO:0000256" key="5">
    <source>
        <dbReference type="ARBA" id="ARBA00022679"/>
    </source>
</evidence>
<dbReference type="InterPro" id="IPR023465">
    <property type="entry name" value="Riboflavin_kinase_dom_sf"/>
</dbReference>
<keyword evidence="9" id="KW-0418">Kinase</keyword>
<dbReference type="SMART" id="SM00904">
    <property type="entry name" value="Flavokinase"/>
    <property type="match status" value="1"/>
</dbReference>
<evidence type="ECO:0000256" key="6">
    <source>
        <dbReference type="ARBA" id="ARBA00022741"/>
    </source>
</evidence>
<organism evidence="9 10">
    <name type="scientific">Durusdinium trenchii</name>
    <dbReference type="NCBI Taxonomy" id="1381693"/>
    <lineage>
        <taxon>Eukaryota</taxon>
        <taxon>Sar</taxon>
        <taxon>Alveolata</taxon>
        <taxon>Dinophyceae</taxon>
        <taxon>Suessiales</taxon>
        <taxon>Symbiodiniaceae</taxon>
        <taxon>Durusdinium</taxon>
    </lineage>
</organism>
<evidence type="ECO:0000313" key="10">
    <source>
        <dbReference type="Proteomes" id="UP001642464"/>
    </source>
</evidence>
<evidence type="ECO:0000256" key="4">
    <source>
        <dbReference type="ARBA" id="ARBA00022643"/>
    </source>
</evidence>
<feature type="domain" description="Riboflavin kinase" evidence="8">
    <location>
        <begin position="27"/>
        <end position="172"/>
    </location>
</feature>
<evidence type="ECO:0000256" key="1">
    <source>
        <dbReference type="ARBA" id="ARBA00005201"/>
    </source>
</evidence>
<dbReference type="InterPro" id="IPR015865">
    <property type="entry name" value="Riboflavin_kinase_bac/euk"/>
</dbReference>
<sequence length="193" mass="21880">MAEEKAEEKVALQDSKVERSRRALEPMPHLRAQVVRGFGRGSKLLGFPTANMNVRWDFMETPEKLTPEERDVLDFARSCEPGIYYGWAQVSNGADSGVYKTAMSVGWNPTFPDVKAKTIEPWILHDYAEDFYDCELRLIVCGFVRPEAKFADFKDLIVAIREDGDFCRETLETAELAAIAKDLFFVSKEAEVA</sequence>
<evidence type="ECO:0000259" key="8">
    <source>
        <dbReference type="SMART" id="SM00904"/>
    </source>
</evidence>
<dbReference type="PANTHER" id="PTHR22749">
    <property type="entry name" value="RIBOFLAVIN KINASE/FMN ADENYLYLTRANSFERASE"/>
    <property type="match status" value="1"/>
</dbReference>